<keyword evidence="5 12" id="KW-0812">Transmembrane</keyword>
<feature type="transmembrane region" description="Helical" evidence="13">
    <location>
        <begin position="306"/>
        <end position="327"/>
    </location>
</feature>
<dbReference type="Pfam" id="PF05296">
    <property type="entry name" value="TAS2R"/>
    <property type="match status" value="2"/>
</dbReference>
<keyword evidence="3 12" id="KW-0919">Taste</keyword>
<feature type="transmembrane region" description="Helical" evidence="13">
    <location>
        <begin position="138"/>
        <end position="159"/>
    </location>
</feature>
<feature type="transmembrane region" description="Helical" evidence="13">
    <location>
        <begin position="165"/>
        <end position="186"/>
    </location>
</feature>
<feature type="transmembrane region" description="Helical" evidence="13">
    <location>
        <begin position="90"/>
        <end position="117"/>
    </location>
</feature>
<dbReference type="AlphaFoldDB" id="V8NGN5"/>
<evidence type="ECO:0000256" key="1">
    <source>
        <dbReference type="ARBA" id="ARBA00004141"/>
    </source>
</evidence>
<comment type="similarity">
    <text evidence="2 11">Belongs to the G-protein coupled receptor T2R family.</text>
</comment>
<name>V8NGN5_OPHHA</name>
<comment type="caution">
    <text evidence="14">The sequence shown here is derived from an EMBL/GenBank/DDBJ whole genome shotgun (WGS) entry which is preliminary data.</text>
</comment>
<keyword evidence="8 12" id="KW-0472">Membrane</keyword>
<evidence type="ECO:0000256" key="3">
    <source>
        <dbReference type="ARBA" id="ARBA00022480"/>
    </source>
</evidence>
<dbReference type="PANTHER" id="PTHR11394">
    <property type="entry name" value="TASTE RECEPTOR TYPE 2"/>
    <property type="match status" value="1"/>
</dbReference>
<reference evidence="14 15" key="1">
    <citation type="journal article" date="2013" name="Proc. Natl. Acad. Sci. U.S.A.">
        <title>The king cobra genome reveals dynamic gene evolution and adaptation in the snake venom system.</title>
        <authorList>
            <person name="Vonk F.J."/>
            <person name="Casewell N.R."/>
            <person name="Henkel C.V."/>
            <person name="Heimberg A.M."/>
            <person name="Jansen H.J."/>
            <person name="McCleary R.J."/>
            <person name="Kerkkamp H.M."/>
            <person name="Vos R.A."/>
            <person name="Guerreiro I."/>
            <person name="Calvete J.J."/>
            <person name="Wuster W."/>
            <person name="Woods A.E."/>
            <person name="Logan J.M."/>
            <person name="Harrison R.A."/>
            <person name="Castoe T.A."/>
            <person name="de Koning A.P."/>
            <person name="Pollock D.D."/>
            <person name="Yandell M."/>
            <person name="Calderon D."/>
            <person name="Renjifo C."/>
            <person name="Currier R.B."/>
            <person name="Salgado D."/>
            <person name="Pla D."/>
            <person name="Sanz L."/>
            <person name="Hyder A.S."/>
            <person name="Ribeiro J.M."/>
            <person name="Arntzen J.W."/>
            <person name="van den Thillart G.E."/>
            <person name="Boetzer M."/>
            <person name="Pirovano W."/>
            <person name="Dirks R.P."/>
            <person name="Spaink H.P."/>
            <person name="Duboule D."/>
            <person name="McGlinn E."/>
            <person name="Kini R.M."/>
            <person name="Richardson M.K."/>
        </authorList>
    </citation>
    <scope>NUCLEOTIDE SEQUENCE</scope>
    <source>
        <tissue evidence="14">Blood</tissue>
    </source>
</reference>
<evidence type="ECO:0000256" key="4">
    <source>
        <dbReference type="ARBA" id="ARBA00022606"/>
    </source>
</evidence>
<dbReference type="GO" id="GO:0016020">
    <property type="term" value="C:membrane"/>
    <property type="evidence" value="ECO:0007669"/>
    <property type="project" value="UniProtKB-SubCell"/>
</dbReference>
<evidence type="ECO:0000256" key="6">
    <source>
        <dbReference type="ARBA" id="ARBA00022989"/>
    </source>
</evidence>
<dbReference type="OrthoDB" id="8876749at2759"/>
<dbReference type="GO" id="GO:0033038">
    <property type="term" value="F:bitter taste receptor activity"/>
    <property type="evidence" value="ECO:0007669"/>
    <property type="project" value="InterPro"/>
</dbReference>
<evidence type="ECO:0000313" key="15">
    <source>
        <dbReference type="Proteomes" id="UP000018936"/>
    </source>
</evidence>
<proteinExistence type="inferred from homology"/>
<keyword evidence="9 12" id="KW-0675">Receptor</keyword>
<keyword evidence="7 12" id="KW-0297">G-protein coupled receptor</keyword>
<dbReference type="PANTHER" id="PTHR11394:SF47">
    <property type="entry name" value="TASTE RECEPTOR TYPE 2 MEMBER 40"/>
    <property type="match status" value="1"/>
</dbReference>
<sequence length="350" mass="39242">MQNNSLGFRDQRMDVHLKTIKILTSFLILYAATFVAEVSMTFSPSPWASVMSITVSTEERLRDHQEDLITGGERRKGDFHLTMSPLLRTIFQVAITAHSFMGIVASGFIVVAGYSTWLKGKKVPTCEVILMCLSSSRILLQGTILHCTFSSTLYLWNVLRIQTVLLVLTSTACLWFAACLSVFYCAKIATFTHRYFVLVKLRIVKMVPMFLGGSAVVSLISCLPFIWMDDNVPLCNSTGNPLKNVTVENHAGSISYLKVFSIYLIWAVLPLLLFVASSTLLIASLWKHTEQMRQSTMGLKDPRTEAHVAAIKSLISFLILYICSFVADVLLGFPSCEARREWKRNTCLLK</sequence>
<dbReference type="Proteomes" id="UP000018936">
    <property type="component" value="Unassembled WGS sequence"/>
</dbReference>
<evidence type="ECO:0000256" key="10">
    <source>
        <dbReference type="ARBA" id="ARBA00023224"/>
    </source>
</evidence>
<evidence type="ECO:0000256" key="2">
    <source>
        <dbReference type="ARBA" id="ARBA00007376"/>
    </source>
</evidence>
<accession>V8NGN5</accession>
<keyword evidence="10 12" id="KW-0807">Transducer</keyword>
<evidence type="ECO:0000256" key="9">
    <source>
        <dbReference type="ARBA" id="ARBA00023170"/>
    </source>
</evidence>
<feature type="non-terminal residue" evidence="14">
    <location>
        <position position="1"/>
    </location>
</feature>
<feature type="transmembrane region" description="Helical" evidence="13">
    <location>
        <begin position="20"/>
        <end position="42"/>
    </location>
</feature>
<protein>
    <recommendedName>
        <fullName evidence="12">Taste receptor type 2</fullName>
    </recommendedName>
</protein>
<dbReference type="SUPFAM" id="SSF81321">
    <property type="entry name" value="Family A G protein-coupled receptor-like"/>
    <property type="match status" value="1"/>
</dbReference>
<dbReference type="FunFam" id="1.20.1070.10:FF:000055">
    <property type="entry name" value="Taste receptor type 2"/>
    <property type="match status" value="1"/>
</dbReference>
<dbReference type="EMBL" id="AZIM01003904">
    <property type="protein sequence ID" value="ETE61439.1"/>
    <property type="molecule type" value="Genomic_DNA"/>
</dbReference>
<dbReference type="Gene3D" id="1.20.1070.10">
    <property type="entry name" value="Rhodopsin 7-helix transmembrane proteins"/>
    <property type="match status" value="1"/>
</dbReference>
<evidence type="ECO:0000256" key="12">
    <source>
        <dbReference type="RuleBase" id="RU004424"/>
    </source>
</evidence>
<gene>
    <name evidence="14" type="ORF">L345_12809</name>
</gene>
<comment type="subcellular location">
    <subcellularLocation>
        <location evidence="1 12">Membrane</location>
        <topology evidence="1 12">Multi-pass membrane protein</topology>
    </subcellularLocation>
</comment>
<evidence type="ECO:0000256" key="8">
    <source>
        <dbReference type="ARBA" id="ARBA00023136"/>
    </source>
</evidence>
<feature type="transmembrane region" description="Helical" evidence="13">
    <location>
        <begin position="207"/>
        <end position="227"/>
    </location>
</feature>
<evidence type="ECO:0000256" key="5">
    <source>
        <dbReference type="ARBA" id="ARBA00022692"/>
    </source>
</evidence>
<keyword evidence="6 13" id="KW-1133">Transmembrane helix</keyword>
<evidence type="ECO:0000256" key="11">
    <source>
        <dbReference type="RuleBase" id="RU004423"/>
    </source>
</evidence>
<dbReference type="InterPro" id="IPR007960">
    <property type="entry name" value="TAS2R"/>
</dbReference>
<evidence type="ECO:0000313" key="14">
    <source>
        <dbReference type="EMBL" id="ETE61439.1"/>
    </source>
</evidence>
<evidence type="ECO:0000256" key="7">
    <source>
        <dbReference type="ARBA" id="ARBA00023040"/>
    </source>
</evidence>
<organism evidence="14 15">
    <name type="scientific">Ophiophagus hannah</name>
    <name type="common">King cobra</name>
    <name type="synonym">Naja hannah</name>
    <dbReference type="NCBI Taxonomy" id="8665"/>
    <lineage>
        <taxon>Eukaryota</taxon>
        <taxon>Metazoa</taxon>
        <taxon>Chordata</taxon>
        <taxon>Craniata</taxon>
        <taxon>Vertebrata</taxon>
        <taxon>Euteleostomi</taxon>
        <taxon>Lepidosauria</taxon>
        <taxon>Squamata</taxon>
        <taxon>Bifurcata</taxon>
        <taxon>Unidentata</taxon>
        <taxon>Episquamata</taxon>
        <taxon>Toxicofera</taxon>
        <taxon>Serpentes</taxon>
        <taxon>Colubroidea</taxon>
        <taxon>Elapidae</taxon>
        <taxon>Elapinae</taxon>
        <taxon>Ophiophagus</taxon>
    </lineage>
</organism>
<dbReference type="CDD" id="cd13950">
    <property type="entry name" value="7tm_TAS2R"/>
    <property type="match status" value="1"/>
</dbReference>
<dbReference type="GO" id="GO:0004930">
    <property type="term" value="F:G protein-coupled receptor activity"/>
    <property type="evidence" value="ECO:0007669"/>
    <property type="project" value="UniProtKB-KW"/>
</dbReference>
<feature type="transmembrane region" description="Helical" evidence="13">
    <location>
        <begin position="263"/>
        <end position="286"/>
    </location>
</feature>
<keyword evidence="4 12" id="KW-0716">Sensory transduction</keyword>
<keyword evidence="15" id="KW-1185">Reference proteome</keyword>
<evidence type="ECO:0000256" key="13">
    <source>
        <dbReference type="SAM" id="Phobius"/>
    </source>
</evidence>